<feature type="transmembrane region" description="Helical" evidence="5">
    <location>
        <begin position="392"/>
        <end position="412"/>
    </location>
</feature>
<gene>
    <name evidence="7" type="ORF">O3G_MSEX004759</name>
</gene>
<name>A0A921YYB1_MANSE</name>
<dbReference type="Proteomes" id="UP000791440">
    <property type="component" value="Unassembled WGS sequence"/>
</dbReference>
<dbReference type="FunFam" id="3.40.50.300:FF:002275">
    <property type="entry name" value="ATP-binding cassette, subfamily A (ABC1), member 16"/>
    <property type="match status" value="1"/>
</dbReference>
<dbReference type="PANTHER" id="PTHR19229">
    <property type="entry name" value="ATP-BINDING CASSETTE TRANSPORTER SUBFAMILY A ABCA"/>
    <property type="match status" value="1"/>
</dbReference>
<dbReference type="Pfam" id="PF23321">
    <property type="entry name" value="R1_ABCA1"/>
    <property type="match status" value="1"/>
</dbReference>
<dbReference type="FunFam" id="3.40.50.300:FF:002470">
    <property type="entry name" value="ABC transporter, putative"/>
    <property type="match status" value="1"/>
</dbReference>
<feature type="transmembrane region" description="Helical" evidence="5">
    <location>
        <begin position="465"/>
        <end position="488"/>
    </location>
</feature>
<keyword evidence="3 5" id="KW-1133">Transmembrane helix</keyword>
<dbReference type="Pfam" id="PF00005">
    <property type="entry name" value="ABC_tran"/>
    <property type="match status" value="4"/>
</dbReference>
<reference evidence="7" key="2">
    <citation type="submission" date="2020-12" db="EMBL/GenBank/DDBJ databases">
        <authorList>
            <person name="Kanost M."/>
        </authorList>
    </citation>
    <scope>NUCLEOTIDE SEQUENCE</scope>
</reference>
<feature type="transmembrane region" description="Helical" evidence="5">
    <location>
        <begin position="315"/>
        <end position="340"/>
    </location>
</feature>
<keyword evidence="8" id="KW-1185">Reference proteome</keyword>
<feature type="transmembrane region" description="Helical" evidence="5">
    <location>
        <begin position="275"/>
        <end position="295"/>
    </location>
</feature>
<sequence>MKKTQINLTMSSIDKLRLLVWKNFLLQRRHKWQTLFEILSPVIFCIFLISTRCLLAPKSIPKTSYAPFFPTYFNVSSQNHENLTSANMALAYSPDNALTRVATKSVFSTIVDDNFGFFGSLLFGLSSLPEPIGYKNAKELEAVLTQPHAMNHILAGIQYDDDMANATSWPENIKVTLRFPATMRSPSLDHPLLTGWRTNLLFPLFPQSGPREPEDKFGGRSPGYSQEMFLAIQHAISQNIIKQKTGKSINTDVYLQRLPQLASREDMLLTILERFVSMTLMLGFAYTFVNTVRAVTTEKELQLKETMAIMGLPSWLHWVAWFIKQFSFLFVTVVIIVILYKIPFQHTATGDAFAVFTYTPWTVLLFLMVLFIIVSLAFSFMISVFFSKANTAASVMALIWFATFSVFMFTQLIHENVSYRTKFLLCLFSNSAIGYAFQMVIIAEGTSKGLQWADFFKQISYHEPFLPGHVVLMLLFDTVLYMAIAAYVEKIKPGIYGVPLPWYFPFTKSFWSPVKMVDVNEKKCVVDTDSEYNDALLKVVHDEEPKGVPIGVNMQITVLLGHNGAGKTTTISMLTGMVPPTSGSATINGYNIVSETELARRSVGICPQHNVLFPDLTVAEHIVFYAKLKGVPQNKIRAEVDHFIKVLELEEKRDALSSTLSGGQKRRLSVGCAMCGASRVVLLDEPTSGLDPAARRALWDLLQKEKRGRTMILTTHFMDEADVLADRIAIMAGGRLQCVGTPYFLKRHYGVGYKLTVVKDDGCPVDDVTRFFKSHVPKVKKNSNIGSELTYIFPFENVNQFPEMLQQFEEKRNVFRISSYGLSITSLEEVFMKAGAEDNSDIVELLKNGEKHDVVVPQNGNIHTFDIDDTIAVKEKKVRGFKLLRNHIKATFIKLAYNTIRNKGLAFTQLLWPVINIGLSMIVSASWKFLADLPPLELSLERGYQKTQTIISQAHNLTDGSLAARALIAYKDYFKTSTIPSMTLTDVGAMDIEKFYLKLSETEPSRVRYEALVGATFGRDNVTAWFSNYGYHDCATALALVDNAIMAALSPGTTLRIVNYPLPYSVENMIQIMATGASLGFMLSFSLGFCVGILSAFLILFVIKERTSGAKLLQRVSGLRPAVLWGAALAWDWLWMLILHLCVIATIACFQETSLSTFHELGRVFLVLLVFSFAIIPIHYLVSFFFDEASTGFSKMVFVNIFTGSMPFLLTEILRMPELGSESIAVIFDNIFSVLPLYSLSRSIREMIVSSIKMNACDSLCSQLDLENCTQLTVCHKLNLDICCIDDNPFLTWEEPGVARYLVTMVIVGVVAFSILLIKEYELLNKLMWMAPRRSELPAAVDDEDDDVAAERRVASELTAAEIATHSLVCRDLTKYYTQFLAVNRLTFAVRKGECFGLLGVNGAGKTSTFRMLTGDARISAGDAFVHGYSLRGHVRDVHRLIGYCPQFDALFDNLTGRETLRIFCLLRGIPAAVGAARALHLATTLGFIKHYDKKVHECSGGTKRKISTAVALLGDSPLIFLDEPTTGMDPASKRLVWACVNEAAVAGRSVVLTSHSMEECEALCSRLTIMVNGRLYCLGPLQHLKTKFSQGYTVVVKCKSGADRDAEVSKINNYIMENFSNAKLSETYLGISTYHLKDAELPWWRVFHVMEEARKQFAIEDYSVSQTTLEQVFLIETYLDISTYSLASKGLPWWRVFSIMERARTEYPIEDYSVSQTTLEQVFLRFTNSQIESKDYFKGMVPPTSGSVTINGYNIVSETELARRSVGICPQHNVLFPDLTVAEHIVFYAKLKGVPQNKIRAEVDHFIKVLELEEKRDAFSSTLSGGQKRRLSVGCAMCGASRVVLLDEPTSGLDPAARRALWDLLQKEKRGRTMILTTHFMDEADVLADRIAIMAGGRLQCVGTPYFLKRHYGVGYKLTVVKDDGCPVDDVTRFFKSHLMWMAPRRSELPAAVDDEDDDVAAERRVASELTAAEIATHSLVCRDLTKYYKQFLAVNRLTFAVRKGECFGLLGVNGAGKTSTFRMLTGDARISAGDAFVQGYSLRGHVRDVHRLIGECTALHCTQSVHCTDLLTDHAPTAAGYCPQFDALFDNLTGRETLRIFCLLRGIPAAVGAARALQLATTLGFIKHYDKKVHECSGGTKRKISTAIALLGDSPLIFLDEPTTGYTLIVKCSSGPQKGENVINIDKYITENFTGARLIALVYAALNMLNVDEINFISSESYLGVSTYYLKSTELPWWQVFYVMEKARKLHPIGDYSVSETTLEQVFLRFTKSQISAE</sequence>
<dbReference type="GO" id="GO:0016887">
    <property type="term" value="F:ATP hydrolysis activity"/>
    <property type="evidence" value="ECO:0007669"/>
    <property type="project" value="InterPro"/>
</dbReference>
<feature type="transmembrane region" description="Helical" evidence="5">
    <location>
        <begin position="1162"/>
        <end position="1186"/>
    </location>
</feature>
<reference evidence="7" key="1">
    <citation type="journal article" date="2016" name="Insect Biochem. Mol. Biol.">
        <title>Multifaceted biological insights from a draft genome sequence of the tobacco hornworm moth, Manduca sexta.</title>
        <authorList>
            <person name="Kanost M.R."/>
            <person name="Arrese E.L."/>
            <person name="Cao X."/>
            <person name="Chen Y.R."/>
            <person name="Chellapilla S."/>
            <person name="Goldsmith M.R."/>
            <person name="Grosse-Wilde E."/>
            <person name="Heckel D.G."/>
            <person name="Herndon N."/>
            <person name="Jiang H."/>
            <person name="Papanicolaou A."/>
            <person name="Qu J."/>
            <person name="Soulages J.L."/>
            <person name="Vogel H."/>
            <person name="Walters J."/>
            <person name="Waterhouse R.M."/>
            <person name="Ahn S.J."/>
            <person name="Almeida F.C."/>
            <person name="An C."/>
            <person name="Aqrawi P."/>
            <person name="Bretschneider A."/>
            <person name="Bryant W.B."/>
            <person name="Bucks S."/>
            <person name="Chao H."/>
            <person name="Chevignon G."/>
            <person name="Christen J.M."/>
            <person name="Clarke D.F."/>
            <person name="Dittmer N.T."/>
            <person name="Ferguson L.C.F."/>
            <person name="Garavelou S."/>
            <person name="Gordon K.H.J."/>
            <person name="Gunaratna R.T."/>
            <person name="Han Y."/>
            <person name="Hauser F."/>
            <person name="He Y."/>
            <person name="Heidel-Fischer H."/>
            <person name="Hirsh A."/>
            <person name="Hu Y."/>
            <person name="Jiang H."/>
            <person name="Kalra D."/>
            <person name="Klinner C."/>
            <person name="Konig C."/>
            <person name="Kovar C."/>
            <person name="Kroll A.R."/>
            <person name="Kuwar S.S."/>
            <person name="Lee S.L."/>
            <person name="Lehman R."/>
            <person name="Li K."/>
            <person name="Li Z."/>
            <person name="Liang H."/>
            <person name="Lovelace S."/>
            <person name="Lu Z."/>
            <person name="Mansfield J.H."/>
            <person name="McCulloch K.J."/>
            <person name="Mathew T."/>
            <person name="Morton B."/>
            <person name="Muzny D.M."/>
            <person name="Neunemann D."/>
            <person name="Ongeri F."/>
            <person name="Pauchet Y."/>
            <person name="Pu L.L."/>
            <person name="Pyrousis I."/>
            <person name="Rao X.J."/>
            <person name="Redding A."/>
            <person name="Roesel C."/>
            <person name="Sanchez-Gracia A."/>
            <person name="Schaack S."/>
            <person name="Shukla A."/>
            <person name="Tetreau G."/>
            <person name="Wang Y."/>
            <person name="Xiong G.H."/>
            <person name="Traut W."/>
            <person name="Walsh T.K."/>
            <person name="Worley K.C."/>
            <person name="Wu D."/>
            <person name="Wu W."/>
            <person name="Wu Y.Q."/>
            <person name="Zhang X."/>
            <person name="Zou Z."/>
            <person name="Zucker H."/>
            <person name="Briscoe A.D."/>
            <person name="Burmester T."/>
            <person name="Clem R.J."/>
            <person name="Feyereisen R."/>
            <person name="Grimmelikhuijzen C.J.P."/>
            <person name="Hamodrakas S.J."/>
            <person name="Hansson B.S."/>
            <person name="Huguet E."/>
            <person name="Jermiin L.S."/>
            <person name="Lan Q."/>
            <person name="Lehman H.K."/>
            <person name="Lorenzen M."/>
            <person name="Merzendorfer H."/>
            <person name="Michalopoulos I."/>
            <person name="Morton D.B."/>
            <person name="Muthukrishnan S."/>
            <person name="Oakeshott J.G."/>
            <person name="Palmer W."/>
            <person name="Park Y."/>
            <person name="Passarelli A.L."/>
            <person name="Rozas J."/>
            <person name="Schwartz L.M."/>
            <person name="Smith W."/>
            <person name="Southgate A."/>
            <person name="Vilcinskas A."/>
            <person name="Vogt R."/>
            <person name="Wang P."/>
            <person name="Werren J."/>
            <person name="Yu X.Q."/>
            <person name="Zhou J.J."/>
            <person name="Brown S.J."/>
            <person name="Scherer S.E."/>
            <person name="Richards S."/>
            <person name="Blissard G.W."/>
        </authorList>
    </citation>
    <scope>NUCLEOTIDE SEQUENCE</scope>
</reference>
<evidence type="ECO:0000313" key="8">
    <source>
        <dbReference type="Proteomes" id="UP000791440"/>
    </source>
</evidence>
<dbReference type="PROSITE" id="PS00211">
    <property type="entry name" value="ABC_TRANSPORTER_1"/>
    <property type="match status" value="2"/>
</dbReference>
<evidence type="ECO:0000259" key="6">
    <source>
        <dbReference type="PROSITE" id="PS50893"/>
    </source>
</evidence>
<dbReference type="EMBL" id="JH668341">
    <property type="protein sequence ID" value="KAG6447129.1"/>
    <property type="molecule type" value="Genomic_DNA"/>
</dbReference>
<dbReference type="InterPro" id="IPR017871">
    <property type="entry name" value="ABC_transporter-like_CS"/>
</dbReference>
<feature type="transmembrane region" description="Helical" evidence="5">
    <location>
        <begin position="1123"/>
        <end position="1150"/>
    </location>
</feature>
<dbReference type="GO" id="GO:0016020">
    <property type="term" value="C:membrane"/>
    <property type="evidence" value="ECO:0007669"/>
    <property type="project" value="UniProtKB-SubCell"/>
</dbReference>
<feature type="transmembrane region" description="Helical" evidence="5">
    <location>
        <begin position="424"/>
        <end position="445"/>
    </location>
</feature>
<feature type="domain" description="ABC transporter" evidence="6">
    <location>
        <begin position="514"/>
        <end position="758"/>
    </location>
</feature>
<feature type="transmembrane region" description="Helical" evidence="5">
    <location>
        <begin position="35"/>
        <end position="55"/>
    </location>
</feature>
<evidence type="ECO:0000256" key="1">
    <source>
        <dbReference type="ARBA" id="ARBA00004141"/>
    </source>
</evidence>
<dbReference type="Pfam" id="PF12698">
    <property type="entry name" value="ABC2_membrane_3"/>
    <property type="match status" value="2"/>
</dbReference>
<dbReference type="PROSITE" id="PS50893">
    <property type="entry name" value="ABC_TRANSPORTER_2"/>
    <property type="match status" value="4"/>
</dbReference>
<dbReference type="InterPro" id="IPR003439">
    <property type="entry name" value="ABC_transporter-like_ATP-bd"/>
</dbReference>
<dbReference type="InterPro" id="IPR056264">
    <property type="entry name" value="R2_ABCA1-4-like"/>
</dbReference>
<comment type="caution">
    <text evidence="7">The sequence shown here is derived from an EMBL/GenBank/DDBJ whole genome shotgun (WGS) entry which is preliminary data.</text>
</comment>
<keyword evidence="4 5" id="KW-0472">Membrane</keyword>
<accession>A0A921YYB1</accession>
<dbReference type="GO" id="GO:0140359">
    <property type="term" value="F:ABC-type transporter activity"/>
    <property type="evidence" value="ECO:0007669"/>
    <property type="project" value="InterPro"/>
</dbReference>
<evidence type="ECO:0000313" key="7">
    <source>
        <dbReference type="EMBL" id="KAG6447129.1"/>
    </source>
</evidence>
<dbReference type="InterPro" id="IPR026082">
    <property type="entry name" value="ABCA"/>
</dbReference>
<organism evidence="7 8">
    <name type="scientific">Manduca sexta</name>
    <name type="common">Tobacco hawkmoth</name>
    <name type="synonym">Tobacco hornworm</name>
    <dbReference type="NCBI Taxonomy" id="7130"/>
    <lineage>
        <taxon>Eukaryota</taxon>
        <taxon>Metazoa</taxon>
        <taxon>Ecdysozoa</taxon>
        <taxon>Arthropoda</taxon>
        <taxon>Hexapoda</taxon>
        <taxon>Insecta</taxon>
        <taxon>Pterygota</taxon>
        <taxon>Neoptera</taxon>
        <taxon>Endopterygota</taxon>
        <taxon>Lepidoptera</taxon>
        <taxon>Glossata</taxon>
        <taxon>Ditrysia</taxon>
        <taxon>Bombycoidea</taxon>
        <taxon>Sphingidae</taxon>
        <taxon>Sphinginae</taxon>
        <taxon>Sphingini</taxon>
        <taxon>Manduca</taxon>
    </lineage>
</organism>
<keyword evidence="2 5" id="KW-0812">Transmembrane</keyword>
<dbReference type="GO" id="GO:0005524">
    <property type="term" value="F:ATP binding"/>
    <property type="evidence" value="ECO:0007669"/>
    <property type="project" value="InterPro"/>
</dbReference>
<feature type="transmembrane region" description="Helical" evidence="5">
    <location>
        <begin position="361"/>
        <end position="386"/>
    </location>
</feature>
<comment type="subcellular location">
    <subcellularLocation>
        <location evidence="1">Membrane</location>
        <topology evidence="1">Multi-pass membrane protein</topology>
    </subcellularLocation>
</comment>
<evidence type="ECO:0000256" key="2">
    <source>
        <dbReference type="ARBA" id="ARBA00022692"/>
    </source>
</evidence>
<evidence type="ECO:0000256" key="3">
    <source>
        <dbReference type="ARBA" id="ARBA00022989"/>
    </source>
</evidence>
<feature type="transmembrane region" description="Helical" evidence="5">
    <location>
        <begin position="1298"/>
        <end position="1318"/>
    </location>
</feature>
<feature type="domain" description="ABC transporter" evidence="6">
    <location>
        <begin position="1695"/>
        <end position="1922"/>
    </location>
</feature>
<dbReference type="InterPro" id="IPR013525">
    <property type="entry name" value="ABC2_TM"/>
</dbReference>
<dbReference type="GO" id="GO:0005319">
    <property type="term" value="F:lipid transporter activity"/>
    <property type="evidence" value="ECO:0007669"/>
    <property type="project" value="TreeGrafter"/>
</dbReference>
<feature type="transmembrane region" description="Helical" evidence="5">
    <location>
        <begin position="1079"/>
        <end position="1103"/>
    </location>
</feature>
<dbReference type="SMART" id="SM00382">
    <property type="entry name" value="AAA"/>
    <property type="match status" value="3"/>
</dbReference>
<feature type="domain" description="ABC transporter" evidence="6">
    <location>
        <begin position="1981"/>
        <end position="2230"/>
    </location>
</feature>
<dbReference type="CDD" id="cd03263">
    <property type="entry name" value="ABC_subfamily_A"/>
    <property type="match status" value="3"/>
</dbReference>
<dbReference type="InterPro" id="IPR003593">
    <property type="entry name" value="AAA+_ATPase"/>
</dbReference>
<dbReference type="PANTHER" id="PTHR19229:SF250">
    <property type="entry name" value="ABC TRANSPORTER DOMAIN-CONTAINING PROTEIN-RELATED"/>
    <property type="match status" value="1"/>
</dbReference>
<proteinExistence type="predicted"/>
<evidence type="ECO:0000256" key="5">
    <source>
        <dbReference type="SAM" id="Phobius"/>
    </source>
</evidence>
<evidence type="ECO:0000256" key="4">
    <source>
        <dbReference type="ARBA" id="ARBA00023136"/>
    </source>
</evidence>
<feature type="domain" description="ABC transporter" evidence="6">
    <location>
        <begin position="1368"/>
        <end position="1598"/>
    </location>
</feature>
<dbReference type="FunFam" id="3.40.50.300:FF:000933">
    <property type="entry name" value="ABC transporter A family member 7"/>
    <property type="match status" value="1"/>
</dbReference>
<protein>
    <recommendedName>
        <fullName evidence="6">ABC transporter domain-containing protein</fullName>
    </recommendedName>
</protein>